<feature type="domain" description="Aminoglycoside phosphotransferase" evidence="1">
    <location>
        <begin position="151"/>
        <end position="326"/>
    </location>
</feature>
<dbReference type="InterPro" id="IPR011009">
    <property type="entry name" value="Kinase-like_dom_sf"/>
</dbReference>
<accession>A0ABY3WGT7</accession>
<keyword evidence="3" id="KW-1185">Reference proteome</keyword>
<evidence type="ECO:0000313" key="2">
    <source>
        <dbReference type="EMBL" id="UNK46894.1"/>
    </source>
</evidence>
<dbReference type="Pfam" id="PF01636">
    <property type="entry name" value="APH"/>
    <property type="match status" value="1"/>
</dbReference>
<evidence type="ECO:0000259" key="1">
    <source>
        <dbReference type="Pfam" id="PF01636"/>
    </source>
</evidence>
<dbReference type="SUPFAM" id="SSF56112">
    <property type="entry name" value="Protein kinase-like (PK-like)"/>
    <property type="match status" value="1"/>
</dbReference>
<evidence type="ECO:0000313" key="3">
    <source>
        <dbReference type="Proteomes" id="UP000829069"/>
    </source>
</evidence>
<gene>
    <name evidence="2" type="ORF">MNQ99_05945</name>
</gene>
<sequence>MDAPNQDVMATETAGIDLLESSEMREPLELAVATIGGAVQSWHMAKLQHRPGAGTTGIYTVRLRGNDGGDRTEYVCITTAAVPECGLPLVRLDGGTVPLTAWLYPSDPVLVGLPAACDPAAVGRSVFGGGEAELRMVSYRPLRRAVLEAVQGGRKVFLKVVRPDRADQLLRRHRLLTDAGLPAPVATSGPADGVVVLTEAEGTHLARAIMNDGAAALAPETLLDLLNALPPGVLELSRRPAWAERASDYAKAAAAVLPDEQDRIFALAGRVEELLATTDSGPVVPSHGDFYEANLLVDGGRITGLMDVDSLGPGHLVDDLACFIGHLAVLPAVHAGYVHVSAALERFTAVFDAVVDPAGLRGRAAGVALSLVAGAKTAGEGDGWQQDALQRLAIAEGLAADAV</sequence>
<dbReference type="Gene3D" id="3.90.1200.10">
    <property type="match status" value="1"/>
</dbReference>
<dbReference type="Proteomes" id="UP000829069">
    <property type="component" value="Chromosome"/>
</dbReference>
<dbReference type="InterPro" id="IPR002575">
    <property type="entry name" value="Aminoglycoside_PTrfase"/>
</dbReference>
<dbReference type="RefSeq" id="WP_241914774.1">
    <property type="nucleotide sequence ID" value="NZ_CP093326.1"/>
</dbReference>
<name>A0ABY3WGT7_9MICC</name>
<organism evidence="2 3">
    <name type="scientific">Arthrobacter sulfonylureivorans</name>
    <dbReference type="NCBI Taxonomy" id="2486855"/>
    <lineage>
        <taxon>Bacteria</taxon>
        <taxon>Bacillati</taxon>
        <taxon>Actinomycetota</taxon>
        <taxon>Actinomycetes</taxon>
        <taxon>Micrococcales</taxon>
        <taxon>Micrococcaceae</taxon>
        <taxon>Arthrobacter</taxon>
    </lineage>
</organism>
<reference evidence="2 3" key="1">
    <citation type="submission" date="2022-03" db="EMBL/GenBank/DDBJ databases">
        <title>Isotopic signatures of nitrous oxide derived from detoxification processes.</title>
        <authorList>
            <person name="Behrendt U."/>
            <person name="Buchen C."/>
            <person name="Well R."/>
            <person name="Ulrich A."/>
            <person name="Rohe L."/>
            <person name="Kolb S."/>
            <person name="Schloter M."/>
            <person name="Horn M.A."/>
            <person name="Augustin J."/>
        </authorList>
    </citation>
    <scope>NUCLEOTIDE SEQUENCE [LARGE SCALE GENOMIC DNA]</scope>
    <source>
        <strain evidence="2 3">S4-C24</strain>
    </source>
</reference>
<protein>
    <submittedName>
        <fullName evidence="2">Aminoglycoside phosphotransferase family protein</fullName>
    </submittedName>
</protein>
<dbReference type="EMBL" id="CP093326">
    <property type="protein sequence ID" value="UNK46894.1"/>
    <property type="molecule type" value="Genomic_DNA"/>
</dbReference>
<proteinExistence type="predicted"/>